<dbReference type="SUPFAM" id="SSF53335">
    <property type="entry name" value="S-adenosyl-L-methionine-dependent methyltransferases"/>
    <property type="match status" value="1"/>
</dbReference>
<dbReference type="Pfam" id="PF13649">
    <property type="entry name" value="Methyltransf_25"/>
    <property type="match status" value="1"/>
</dbReference>
<reference evidence="4" key="1">
    <citation type="journal article" date="2019" name="Int. J. Syst. Evol. Microbiol.">
        <title>The Global Catalogue of Microorganisms (GCM) 10K type strain sequencing project: providing services to taxonomists for standard genome sequencing and annotation.</title>
        <authorList>
            <consortium name="The Broad Institute Genomics Platform"/>
            <consortium name="The Broad Institute Genome Sequencing Center for Infectious Disease"/>
            <person name="Wu L."/>
            <person name="Ma J."/>
        </authorList>
    </citation>
    <scope>NUCLEOTIDE SEQUENCE [LARGE SCALE GENOMIC DNA]</scope>
    <source>
        <strain evidence="4">JCM 17979</strain>
    </source>
</reference>
<proteinExistence type="predicted"/>
<comment type="caution">
    <text evidence="3">The sequence shown here is derived from an EMBL/GenBank/DDBJ whole genome shotgun (WGS) entry which is preliminary data.</text>
</comment>
<keyword evidence="3" id="KW-0489">Methyltransferase</keyword>
<keyword evidence="4" id="KW-1185">Reference proteome</keyword>
<evidence type="ECO:0000256" key="1">
    <source>
        <dbReference type="ARBA" id="ARBA00022679"/>
    </source>
</evidence>
<dbReference type="InterPro" id="IPR029063">
    <property type="entry name" value="SAM-dependent_MTases_sf"/>
</dbReference>
<accession>A0ABP9AA14</accession>
<dbReference type="PANTHER" id="PTHR43861:SF3">
    <property type="entry name" value="PUTATIVE (AFU_ORTHOLOGUE AFUA_2G14390)-RELATED"/>
    <property type="match status" value="1"/>
</dbReference>
<dbReference type="Gene3D" id="3.40.50.150">
    <property type="entry name" value="Vaccinia Virus protein VP39"/>
    <property type="match status" value="1"/>
</dbReference>
<evidence type="ECO:0000313" key="4">
    <source>
        <dbReference type="Proteomes" id="UP001500928"/>
    </source>
</evidence>
<dbReference type="InterPro" id="IPR041698">
    <property type="entry name" value="Methyltransf_25"/>
</dbReference>
<organism evidence="3 4">
    <name type="scientific">Actinomycetospora chlora</name>
    <dbReference type="NCBI Taxonomy" id="663608"/>
    <lineage>
        <taxon>Bacteria</taxon>
        <taxon>Bacillati</taxon>
        <taxon>Actinomycetota</taxon>
        <taxon>Actinomycetes</taxon>
        <taxon>Pseudonocardiales</taxon>
        <taxon>Pseudonocardiaceae</taxon>
        <taxon>Actinomycetospora</taxon>
    </lineage>
</organism>
<dbReference type="Proteomes" id="UP001500928">
    <property type="component" value="Unassembled WGS sequence"/>
</dbReference>
<evidence type="ECO:0000313" key="3">
    <source>
        <dbReference type="EMBL" id="GAA4777379.1"/>
    </source>
</evidence>
<dbReference type="CDD" id="cd02440">
    <property type="entry name" value="AdoMet_MTases"/>
    <property type="match status" value="1"/>
</dbReference>
<dbReference type="RefSeq" id="WP_345411100.1">
    <property type="nucleotide sequence ID" value="NZ_BAABHO010000004.1"/>
</dbReference>
<dbReference type="PANTHER" id="PTHR43861">
    <property type="entry name" value="TRANS-ACONITATE 2-METHYLTRANSFERASE-RELATED"/>
    <property type="match status" value="1"/>
</dbReference>
<protein>
    <submittedName>
        <fullName evidence="3">Class I SAM-dependent methyltransferase</fullName>
    </submittedName>
</protein>
<dbReference type="EMBL" id="BAABHO010000004">
    <property type="protein sequence ID" value="GAA4777379.1"/>
    <property type="molecule type" value="Genomic_DNA"/>
</dbReference>
<sequence>MSVRDQFTAAFWDERYGSSERIWSGEPNAVLVAEVADLAPGTALDVGSGEGGDAVWLAARGWRVTAIDVSRVALERVAARAEAEGVADRVTTAVVDLYADTVPGTHDLVTAHFMQLPGADRPAIFRGLAAAVAPGGTLLLVGHDPEGMPPEAHEHHPPDMFATAGELVTELGDALDGWTVEVAERRGRDAVQPDGRPRFLYDAVLRTRRPT</sequence>
<dbReference type="GO" id="GO:0008168">
    <property type="term" value="F:methyltransferase activity"/>
    <property type="evidence" value="ECO:0007669"/>
    <property type="project" value="UniProtKB-KW"/>
</dbReference>
<feature type="domain" description="Methyltransferase" evidence="2">
    <location>
        <begin position="44"/>
        <end position="136"/>
    </location>
</feature>
<evidence type="ECO:0000259" key="2">
    <source>
        <dbReference type="Pfam" id="PF13649"/>
    </source>
</evidence>
<dbReference type="GO" id="GO:0032259">
    <property type="term" value="P:methylation"/>
    <property type="evidence" value="ECO:0007669"/>
    <property type="project" value="UniProtKB-KW"/>
</dbReference>
<name>A0ABP9AA14_9PSEU</name>
<keyword evidence="1" id="KW-0808">Transferase</keyword>
<gene>
    <name evidence="3" type="ORF">GCM10023200_07780</name>
</gene>